<accession>A0A7R9NZU1</accession>
<evidence type="ECO:0000313" key="2">
    <source>
        <dbReference type="EMBL" id="CAD7462461.1"/>
    </source>
</evidence>
<protein>
    <submittedName>
        <fullName evidence="2">Uncharacterized protein</fullName>
    </submittedName>
</protein>
<reference evidence="2" key="1">
    <citation type="submission" date="2020-11" db="EMBL/GenBank/DDBJ databases">
        <authorList>
            <person name="Tran Van P."/>
        </authorList>
    </citation>
    <scope>NUCLEOTIDE SEQUENCE</scope>
</reference>
<sequence>MWIETPSRRFSVVRQSYLSTRSETYSGRAVLLTCRLYYFNFSLKSNSCTDNFTPNPVSPDAQFLPSPLGSRTGPTSQRGRTKY</sequence>
<evidence type="ECO:0000256" key="1">
    <source>
        <dbReference type="SAM" id="MobiDB-lite"/>
    </source>
</evidence>
<feature type="region of interest" description="Disordered" evidence="1">
    <location>
        <begin position="58"/>
        <end position="83"/>
    </location>
</feature>
<dbReference type="AlphaFoldDB" id="A0A7R9NZU1"/>
<dbReference type="EMBL" id="OE006113">
    <property type="protein sequence ID" value="CAD7462461.1"/>
    <property type="molecule type" value="Genomic_DNA"/>
</dbReference>
<feature type="compositionally biased region" description="Polar residues" evidence="1">
    <location>
        <begin position="72"/>
        <end position="83"/>
    </location>
</feature>
<gene>
    <name evidence="2" type="ORF">TTEB3V08_LOCUS10352</name>
</gene>
<organism evidence="2">
    <name type="scientific">Timema tahoe</name>
    <dbReference type="NCBI Taxonomy" id="61484"/>
    <lineage>
        <taxon>Eukaryota</taxon>
        <taxon>Metazoa</taxon>
        <taxon>Ecdysozoa</taxon>
        <taxon>Arthropoda</taxon>
        <taxon>Hexapoda</taxon>
        <taxon>Insecta</taxon>
        <taxon>Pterygota</taxon>
        <taxon>Neoptera</taxon>
        <taxon>Polyneoptera</taxon>
        <taxon>Phasmatodea</taxon>
        <taxon>Timematodea</taxon>
        <taxon>Timematoidea</taxon>
        <taxon>Timematidae</taxon>
        <taxon>Timema</taxon>
    </lineage>
</organism>
<name>A0A7R9NZU1_9NEOP</name>
<proteinExistence type="predicted"/>